<organism evidence="2 3">
    <name type="scientific">Streptomyces noursei</name>
    <name type="common">Streptomyces albulus</name>
    <dbReference type="NCBI Taxonomy" id="1971"/>
    <lineage>
        <taxon>Bacteria</taxon>
        <taxon>Bacillati</taxon>
        <taxon>Actinomycetota</taxon>
        <taxon>Actinomycetes</taxon>
        <taxon>Kitasatosporales</taxon>
        <taxon>Streptomycetaceae</taxon>
        <taxon>Streptomyces</taxon>
    </lineage>
</organism>
<gene>
    <name evidence="2" type="ORF">AOB60_28980</name>
</gene>
<protein>
    <submittedName>
        <fullName evidence="2">Uncharacterized protein</fullName>
    </submittedName>
</protein>
<evidence type="ECO:0000313" key="2">
    <source>
        <dbReference type="EMBL" id="PNE38148.1"/>
    </source>
</evidence>
<dbReference type="EMBL" id="LJSN01000003">
    <property type="protein sequence ID" value="PNE38148.1"/>
    <property type="molecule type" value="Genomic_DNA"/>
</dbReference>
<name>A0A2N8PAU6_STRNR</name>
<dbReference type="AlphaFoldDB" id="A0A2N8PAU6"/>
<evidence type="ECO:0000313" key="3">
    <source>
        <dbReference type="Proteomes" id="UP000236047"/>
    </source>
</evidence>
<evidence type="ECO:0000256" key="1">
    <source>
        <dbReference type="SAM" id="MobiDB-lite"/>
    </source>
</evidence>
<reference evidence="3" key="1">
    <citation type="submission" date="2015-09" db="EMBL/GenBank/DDBJ databases">
        <authorList>
            <person name="Graham D.E."/>
            <person name="Mahan K.M."/>
            <person name="Klingeman D.M."/>
            <person name="Fida T."/>
            <person name="Giannone R.J."/>
            <person name="Hettich R.L."/>
            <person name="Parry R.J."/>
            <person name="Spain J.C."/>
        </authorList>
    </citation>
    <scope>NUCLEOTIDE SEQUENCE [LARGE SCALE GENOMIC DNA]</scope>
    <source>
        <strain evidence="3">JCM 4701</strain>
    </source>
</reference>
<accession>A0A2N8PAU6</accession>
<keyword evidence="3" id="KW-1185">Reference proteome</keyword>
<feature type="compositionally biased region" description="Pro residues" evidence="1">
    <location>
        <begin position="677"/>
        <end position="690"/>
    </location>
</feature>
<dbReference type="Proteomes" id="UP000236047">
    <property type="component" value="Unassembled WGS sequence"/>
</dbReference>
<sequence length="755" mass="80869">MTTVPARPDLNVTFYDHLAPATTAGVYTITVEHRLTKDGRPVDATAELPRAEGRYEIRAARFHLDPTSVHATYPAAGAAGRYTHVLPHITLNRAILPWERQLLGRAAVAEPWLALLVLAEGEAVDDPDAKGEFTTRPIGQLRNPAEAGTEGPELSGDIDDDLPCRTIDVPVDVFHAVVPREDELSHLTHVRDVRIAPQLRDDGEVLTEGEYAVVAANRFPRTPGTYAVHLVSLEGHLGRLAPGSLPDSEHVRLCSLWSWSFTNAPDGTLDPGKLLRGLVAPGAEDPENLALRHVPAAGPAATPEEQYARTRLHHGYSAVAHRTLAGEATYAWYRGPFSPLTTPPLPTAALDGPHTTADHALIYDREYGVFDVSYAAAWTLGRTIALADPDYSAEAVAARRALSDRAATLAALGSDPQRARHDPDARPATRALSELSSAGLGRRLVQALRADLRPEPAPVPAARTARAEPAALLADPRARQSLSAVVTASTPTMPEWLERLALLRGVPFNHLVPDPRLLPPESLRAFRIDEAWIQALVAGATDVGAHSSVDRDLDPLLRERLARTPGSPFPAAGLLINSELVRAWPVFDLLATRGGEQVGELRRDHLAPDILLVLWDAVPDSVTIREPGQGIHFGINSEQRVSLRHLVGDDIGCPTGTEFPDPASGRTVFDHLRPGRPDAPPGRPDAPPGWPDALPGWPGALPDVLDLHGADGFVAALSAACGADGELSPGQLALELVNAPLEQLLLPAPTAEETA</sequence>
<comment type="caution">
    <text evidence="2">The sequence shown here is derived from an EMBL/GenBank/DDBJ whole genome shotgun (WGS) entry which is preliminary data.</text>
</comment>
<proteinExistence type="predicted"/>
<feature type="region of interest" description="Disordered" evidence="1">
    <location>
        <begin position="675"/>
        <end position="697"/>
    </location>
</feature>